<proteinExistence type="predicted"/>
<evidence type="ECO:0000256" key="1">
    <source>
        <dbReference type="SAM" id="Coils"/>
    </source>
</evidence>
<sequence length="196" mass="22563">MIRMNREFLRGLGVTEDIIPQIINQHHDALRPLREKADKADELQQTVDGLNEELKNRDTQLNALQEKAKDNEDLNAELEKYKQQNEQKTTEIKQLQLNNAIKVEALKHNVVDADAFIKLVDTSKVKLNEDGTFEGLDSLITESTEKMPYLFTDTKPLGKPLPVGGQPQAMTKEQILKVEDRSERQRLIRENMNLFQ</sequence>
<evidence type="ECO:0000313" key="3">
    <source>
        <dbReference type="Proteomes" id="UP000229523"/>
    </source>
</evidence>
<keyword evidence="3" id="KW-1185">Reference proteome</keyword>
<gene>
    <name evidence="2" type="ORF">BFS35_011045</name>
</gene>
<dbReference type="Proteomes" id="UP000229523">
    <property type="component" value="Unassembled WGS sequence"/>
</dbReference>
<keyword evidence="1" id="KW-0175">Coiled coil</keyword>
<evidence type="ECO:0008006" key="4">
    <source>
        <dbReference type="Google" id="ProtNLM"/>
    </source>
</evidence>
<dbReference type="AlphaFoldDB" id="A0A364JLV0"/>
<protein>
    <recommendedName>
        <fullName evidence="4">Scaffolding protein</fullName>
    </recommendedName>
</protein>
<name>A0A364JLV0_9STAP</name>
<dbReference type="InterPro" id="IPR009636">
    <property type="entry name" value="SCAF"/>
</dbReference>
<feature type="coiled-coil region" evidence="1">
    <location>
        <begin position="33"/>
        <end position="98"/>
    </location>
</feature>
<reference evidence="2 3" key="1">
    <citation type="journal article" date="2018" name="Front. Microbiol.">
        <title>Description and Comparative Genomics of Macrococcus caseolyticus subsp. hominis subsp. nov., Macrococcus goetzii sp. nov., Macrococcus epidermidis sp. nov., and Macrococcus bohemicus sp. nov., Novel Macrococci From Human Clinical Material With Virulence Potential and Suspected Uptake of Foreign DNA by Natural Transformation.</title>
        <authorList>
            <person name="Maslanova I."/>
            <person name="Wertheimer Z."/>
            <person name="Sedlacek I."/>
            <person name="Svec P."/>
            <person name="Indrakova A."/>
            <person name="Kovarovic V."/>
            <person name="Schumann P."/>
            <person name="Sproer C."/>
            <person name="Kralova S."/>
            <person name="Sedo O."/>
            <person name="Kristofova L."/>
            <person name="Vrbovska V."/>
            <person name="Fuzik T."/>
            <person name="Petras P."/>
            <person name="Zdrahal Z."/>
            <person name="Ruzickova V."/>
            <person name="Doskar J."/>
            <person name="Pantucek R."/>
        </authorList>
    </citation>
    <scope>NUCLEOTIDE SEQUENCE [LARGE SCALE GENOMIC DNA]</scope>
    <source>
        <strain evidence="2 3">CCM 4927</strain>
    </source>
</reference>
<accession>A0A364JLV0</accession>
<evidence type="ECO:0000313" key="2">
    <source>
        <dbReference type="EMBL" id="RAI79675.1"/>
    </source>
</evidence>
<comment type="caution">
    <text evidence="2">The sequence shown here is derived from an EMBL/GenBank/DDBJ whole genome shotgun (WGS) entry which is preliminary data.</text>
</comment>
<dbReference type="Pfam" id="PF06810">
    <property type="entry name" value="Phage_scaffold"/>
    <property type="match status" value="1"/>
</dbReference>
<dbReference type="EMBL" id="MJBI02000006">
    <property type="protein sequence ID" value="RAI79675.1"/>
    <property type="molecule type" value="Genomic_DNA"/>
</dbReference>
<organism evidence="2 3">
    <name type="scientific">Macrococcoides goetzii</name>
    <dbReference type="NCBI Taxonomy" id="1891097"/>
    <lineage>
        <taxon>Bacteria</taxon>
        <taxon>Bacillati</taxon>
        <taxon>Bacillota</taxon>
        <taxon>Bacilli</taxon>
        <taxon>Bacillales</taxon>
        <taxon>Staphylococcaceae</taxon>
        <taxon>Macrococcoides</taxon>
    </lineage>
</organism>